<proteinExistence type="predicted"/>
<dbReference type="Pfam" id="PF13041">
    <property type="entry name" value="PPR_2"/>
    <property type="match status" value="6"/>
</dbReference>
<protein>
    <submittedName>
        <fullName evidence="3">Pentatricopeptide repeat</fullName>
    </submittedName>
</protein>
<dbReference type="SUPFAM" id="SSF48452">
    <property type="entry name" value="TPR-like"/>
    <property type="match status" value="1"/>
</dbReference>
<dbReference type="InParanoid" id="A0A200R0T1"/>
<feature type="repeat" description="PPR" evidence="2">
    <location>
        <begin position="544"/>
        <end position="578"/>
    </location>
</feature>
<evidence type="ECO:0000313" key="4">
    <source>
        <dbReference type="Proteomes" id="UP000195402"/>
    </source>
</evidence>
<dbReference type="Gene3D" id="1.25.40.10">
    <property type="entry name" value="Tetratricopeptide repeat domain"/>
    <property type="match status" value="6"/>
</dbReference>
<evidence type="ECO:0000256" key="1">
    <source>
        <dbReference type="ARBA" id="ARBA00022737"/>
    </source>
</evidence>
<feature type="repeat" description="PPR" evidence="2">
    <location>
        <begin position="265"/>
        <end position="299"/>
    </location>
</feature>
<dbReference type="EMBL" id="MVGT01000589">
    <property type="protein sequence ID" value="OVA16325.1"/>
    <property type="molecule type" value="Genomic_DNA"/>
</dbReference>
<evidence type="ECO:0000256" key="2">
    <source>
        <dbReference type="PROSITE-ProRule" id="PRU00708"/>
    </source>
</evidence>
<feature type="repeat" description="PPR" evidence="2">
    <location>
        <begin position="762"/>
        <end position="796"/>
    </location>
</feature>
<feature type="repeat" description="PPR" evidence="2">
    <location>
        <begin position="614"/>
        <end position="648"/>
    </location>
</feature>
<dbReference type="PANTHER" id="PTHR47942">
    <property type="entry name" value="TETRATRICOPEPTIDE REPEAT (TPR)-LIKE SUPERFAMILY PROTEIN-RELATED"/>
    <property type="match status" value="1"/>
</dbReference>
<feature type="repeat" description="PPR" evidence="2">
    <location>
        <begin position="300"/>
        <end position="334"/>
    </location>
</feature>
<dbReference type="Pfam" id="PF12854">
    <property type="entry name" value="PPR_1"/>
    <property type="match status" value="3"/>
</dbReference>
<dbReference type="AlphaFoldDB" id="A0A200R0T1"/>
<feature type="repeat" description="PPR" evidence="2">
    <location>
        <begin position="474"/>
        <end position="508"/>
    </location>
</feature>
<feature type="repeat" description="PPR" evidence="2">
    <location>
        <begin position="727"/>
        <end position="761"/>
    </location>
</feature>
<dbReference type="InterPro" id="IPR051222">
    <property type="entry name" value="PPR/CCM1_RNA-binding"/>
</dbReference>
<keyword evidence="1" id="KW-0677">Repeat</keyword>
<evidence type="ECO:0000313" key="3">
    <source>
        <dbReference type="EMBL" id="OVA16325.1"/>
    </source>
</evidence>
<gene>
    <name evidence="3" type="ORF">BVC80_8975g14</name>
</gene>
<feature type="repeat" description="PPR" evidence="2">
    <location>
        <begin position="230"/>
        <end position="264"/>
    </location>
</feature>
<dbReference type="OMA" id="HEMIGAA"/>
<name>A0A200R0T1_MACCD</name>
<feature type="repeat" description="PPR" evidence="2">
    <location>
        <begin position="509"/>
        <end position="543"/>
    </location>
</feature>
<accession>A0A200R0T1</accession>
<feature type="repeat" description="PPR" evidence="2">
    <location>
        <begin position="797"/>
        <end position="831"/>
    </location>
</feature>
<dbReference type="Proteomes" id="UP000195402">
    <property type="component" value="Unassembled WGS sequence"/>
</dbReference>
<comment type="caution">
    <text evidence="3">The sequence shown here is derived from an EMBL/GenBank/DDBJ whole genome shotgun (WGS) entry which is preliminary data.</text>
</comment>
<dbReference type="OrthoDB" id="185373at2759"/>
<dbReference type="InterPro" id="IPR011990">
    <property type="entry name" value="TPR-like_helical_dom_sf"/>
</dbReference>
<dbReference type="PROSITE" id="PS51375">
    <property type="entry name" value="PPR"/>
    <property type="match status" value="13"/>
</dbReference>
<organism evidence="3 4">
    <name type="scientific">Macleaya cordata</name>
    <name type="common">Five-seeded plume-poppy</name>
    <name type="synonym">Bocconia cordata</name>
    <dbReference type="NCBI Taxonomy" id="56857"/>
    <lineage>
        <taxon>Eukaryota</taxon>
        <taxon>Viridiplantae</taxon>
        <taxon>Streptophyta</taxon>
        <taxon>Embryophyta</taxon>
        <taxon>Tracheophyta</taxon>
        <taxon>Spermatophyta</taxon>
        <taxon>Magnoliopsida</taxon>
        <taxon>Ranunculales</taxon>
        <taxon>Papaveraceae</taxon>
        <taxon>Papaveroideae</taxon>
        <taxon>Macleaya</taxon>
    </lineage>
</organism>
<dbReference type="NCBIfam" id="TIGR00756">
    <property type="entry name" value="PPR"/>
    <property type="match status" value="13"/>
</dbReference>
<keyword evidence="4" id="KW-1185">Reference proteome</keyword>
<dbReference type="InterPro" id="IPR002885">
    <property type="entry name" value="PPR_rpt"/>
</dbReference>
<feature type="repeat" description="PPR" evidence="2">
    <location>
        <begin position="439"/>
        <end position="473"/>
    </location>
</feature>
<feature type="repeat" description="PPR" evidence="2">
    <location>
        <begin position="579"/>
        <end position="613"/>
    </location>
</feature>
<reference evidence="3 4" key="1">
    <citation type="journal article" date="2017" name="Mol. Plant">
        <title>The Genome of Medicinal Plant Macleaya cordata Provides New Insights into Benzylisoquinoline Alkaloids Metabolism.</title>
        <authorList>
            <person name="Liu X."/>
            <person name="Liu Y."/>
            <person name="Huang P."/>
            <person name="Ma Y."/>
            <person name="Qing Z."/>
            <person name="Tang Q."/>
            <person name="Cao H."/>
            <person name="Cheng P."/>
            <person name="Zheng Y."/>
            <person name="Yuan Z."/>
            <person name="Zhou Y."/>
            <person name="Liu J."/>
            <person name="Tang Z."/>
            <person name="Zhuo Y."/>
            <person name="Zhang Y."/>
            <person name="Yu L."/>
            <person name="Huang J."/>
            <person name="Yang P."/>
            <person name="Peng Q."/>
            <person name="Zhang J."/>
            <person name="Jiang W."/>
            <person name="Zhang Z."/>
            <person name="Lin K."/>
            <person name="Ro D.K."/>
            <person name="Chen X."/>
            <person name="Xiong X."/>
            <person name="Shang Y."/>
            <person name="Huang S."/>
            <person name="Zeng J."/>
        </authorList>
    </citation>
    <scope>NUCLEOTIDE SEQUENCE [LARGE SCALE GENOMIC DNA]</scope>
    <source>
        <strain evidence="4">cv. BLH2017</strain>
        <tissue evidence="3">Root</tissue>
    </source>
</reference>
<dbReference type="PANTHER" id="PTHR47942:SF16">
    <property type="entry name" value="PENTATRICOPEPTIDE REPEAT DOMAIN CONTAINING PROTEIN-RELATED"/>
    <property type="match status" value="1"/>
</dbReference>
<sequence>MKPMLAKIPFHHPCRLFSCNKINNSLLRPLTTSLSLSLDPPDPSPSPFTTSTHHDHKTHCFSLADRLLNRGLISAAQGVIDRIIHHSPSISDVISTVHFAIDRNLDLNSHSYAFFIQKLVNSGHSHFAEKLYTDTIISRGDLDEALCVFDLMIVSGTRPTAHLYLSLVHNFLKRRRIVEAESLCKKMESYHLSPGRVIYTEIIYGHCKEGDMERAVDVFGRMQKMGCEPDAYTYNTLIYGFCELGSVDLGWELYYLMLDSGLQPNVVTYSILISKYCKDGKVDCGLKLLEEMFSSNVAPTVHCYSALLSALYKENRVDMADDLLNKMLDSGVAPDHLIYLYLIKRYPKDELRLAEMILQALVKSGCGNDASLISSFFTCLLNKAVEEDVEPLVNKILGTNICFSDEVFSILISALCAGGETNLALKFVYKIRFHRCKPLLSMYNFMIKYLCREGSFEDAKSLIGCMEGQGMLPNLATYLIMVNEHCKRGDLFSAFEVFEEMNERGLKPSVAIYDSIIGALCNDERLVEAEHMFKRMLKAGVAADEVVYTTLINGYSKNGKPIEACRLFHKMIKSGIKPSSHAYAALINGLIKKNMTNKGYNYLSRMLESGFVPDIVLYTMLINQFCRKGDFSFALNILDLMVRNKIHPDLITYGSLISGFCRNDLDIARRCHFVDKKVKYKLLLLLHQFTSKPMRHSEGVPWRSFGEMIDYVLMLMQDAKENGLMPDLHLHNAVINGYCRAGKMRDAYAHFQLMQEDGLGPNQVTYTTFIDGYIRHGEIDRAIQLFNSMNLDGCAPDKVTYNILIKGLCRTRRIIEALSLSHTMKKRGLYPSKVSNERLLKSLCDMCSRDLAFQIHEEMLLHGYVPCRCNYRLQSLCEICLSSFALKRESHTLIDMMLKRGKSADEAIKSLMNVLITWCQASCKLGLTGYLGRMCICLSILPNIAMCAADNYRASPMDDMHKSFPGEDLLLQIWCPSDKFDRAMGQNDGIIEMLRGDIGVDVRGLDEVLFPAQEALLHIESQIVDLGSDKDNNIRMSPTKGRFPLGTEGEDKLVQSPTVVYGSVSYDWAIIVLYVVDPGSCTCAMCIALMIPVLVEITSRLRSYLYWEIFFPEDFTPPSVSAPGYSGSTSVLEDAVASAGGSIDNKENDSHEDTPSGLNRSKLEVVIPDHAVTKLIMRNKLAQISKGTYLTITLHVDLICVQKSTCY</sequence>
<feature type="repeat" description="PPR" evidence="2">
    <location>
        <begin position="195"/>
        <end position="229"/>
    </location>
</feature>